<protein>
    <submittedName>
        <fullName evidence="2">PASTA domain-containing protein</fullName>
    </submittedName>
</protein>
<accession>A0A1H6DWJ0</accession>
<evidence type="ECO:0000313" key="2">
    <source>
        <dbReference type="EMBL" id="SEG89093.1"/>
    </source>
</evidence>
<dbReference type="EMBL" id="FNVT01000006">
    <property type="protein sequence ID" value="SEG89093.1"/>
    <property type="molecule type" value="Genomic_DNA"/>
</dbReference>
<evidence type="ECO:0000313" key="3">
    <source>
        <dbReference type="Proteomes" id="UP000236732"/>
    </source>
</evidence>
<dbReference type="SUPFAM" id="SSF54184">
    <property type="entry name" value="Penicillin-binding protein 2x (pbp-2x), c-terminal domain"/>
    <property type="match status" value="1"/>
</dbReference>
<dbReference type="SMART" id="SM00740">
    <property type="entry name" value="PASTA"/>
    <property type="match status" value="2"/>
</dbReference>
<organism evidence="2 3">
    <name type="scientific">Nonomuraea solani</name>
    <dbReference type="NCBI Taxonomy" id="1144553"/>
    <lineage>
        <taxon>Bacteria</taxon>
        <taxon>Bacillati</taxon>
        <taxon>Actinomycetota</taxon>
        <taxon>Actinomycetes</taxon>
        <taxon>Streptosporangiales</taxon>
        <taxon>Streptosporangiaceae</taxon>
        <taxon>Nonomuraea</taxon>
    </lineage>
</organism>
<dbReference type="Proteomes" id="UP000236732">
    <property type="component" value="Unassembled WGS sequence"/>
</dbReference>
<dbReference type="Gene3D" id="3.30.10.20">
    <property type="match status" value="1"/>
</dbReference>
<sequence>MAGNSKGAGCLTLFAILAVAGGCMQLFGYESDSEKAAAAAETAREAGLPDLVGKTLTEAQNLAQSMDISLDDQGIGVVNSCDDKTDCLIFRMSPKPGTVMDAHGELSVAWTTGEERAWYDKHRKMPKVVGWSEEKAERFFEPIEAAVTDSTSRESKNVPAGKHLVISQSPKAGKPLKLGQKIKLVIGYNYEPSTSNSTGSTDIDVHVGNGGESRFCSRRWWC</sequence>
<reference evidence="2 3" key="1">
    <citation type="submission" date="2016-10" db="EMBL/GenBank/DDBJ databases">
        <authorList>
            <person name="de Groot N.N."/>
        </authorList>
    </citation>
    <scope>NUCLEOTIDE SEQUENCE [LARGE SCALE GENOMIC DNA]</scope>
    <source>
        <strain evidence="2 3">CGMCC 4.7037</strain>
    </source>
</reference>
<gene>
    <name evidence="2" type="ORF">SAMN05444920_106390</name>
</gene>
<dbReference type="OrthoDB" id="3529870at2"/>
<dbReference type="AlphaFoldDB" id="A0A1H6DWJ0"/>
<dbReference type="InterPro" id="IPR005543">
    <property type="entry name" value="PASTA_dom"/>
</dbReference>
<dbReference type="RefSeq" id="WP_103958290.1">
    <property type="nucleotide sequence ID" value="NZ_FNVT01000006.1"/>
</dbReference>
<dbReference type="CDD" id="cd06577">
    <property type="entry name" value="PASTA_pknB"/>
    <property type="match status" value="1"/>
</dbReference>
<dbReference type="PROSITE" id="PS51178">
    <property type="entry name" value="PASTA"/>
    <property type="match status" value="1"/>
</dbReference>
<proteinExistence type="predicted"/>
<name>A0A1H6DWJ0_9ACTN</name>
<dbReference type="PROSITE" id="PS51257">
    <property type="entry name" value="PROKAR_LIPOPROTEIN"/>
    <property type="match status" value="1"/>
</dbReference>
<feature type="domain" description="PASTA" evidence="1">
    <location>
        <begin position="121"/>
        <end position="188"/>
    </location>
</feature>
<dbReference type="Pfam" id="PF03793">
    <property type="entry name" value="PASTA"/>
    <property type="match status" value="1"/>
</dbReference>
<keyword evidence="3" id="KW-1185">Reference proteome</keyword>
<evidence type="ECO:0000259" key="1">
    <source>
        <dbReference type="PROSITE" id="PS51178"/>
    </source>
</evidence>